<gene>
    <name evidence="1" type="ORF">IE53DRAFT_390138</name>
</gene>
<sequence>MPASLYGDQPISDSVLVSPDVEKAHPPSPGSDVGNEKLPLGLDELGAGLPTDSSPSENTVKRNLKQRHISMIALGGTIGTGLFVGLGGALSSAGPVNTLVGYAIMGGIVWSMMIALGELGTFLPVSGGFAHYATRFLDPSIGFALGYTYWYSFGITLPVEISASAIIIQYWDTTASINPAVWISVLLVLVLGVNFLGVRYYGETEFWFCLIKIVAVIALIIISFVIDLGGGPKSDRIGFRYWVDPGPSAQLFWSPDPVTNQPTGGIPGSKGRFLSFWNVFVQAAFSFSGTEIIGIAVGEVENPRKNVPKAIKRVFWRILIFYILAIFAIGLVVPYNDPRLLGSGNDASASPFVIAISNAGIKVLPDIINAVLLITTWSAANSDLYASSRTLYGLALDHKAPKLLRRCTKGGLPIWSVAATSLFGFLAYMGTGSIGAEQAFEYLYDISAISCIIAWIVIMATYLRFYHGLKAHGIDRDTLPYKAPFQPYASYFGFFFLLLVLLFSGFTVFIEGHWDTSSFVTVYITIPIFLVLWLGWKFWHKTSFVHLEAMDFDTGRRQLDEMDEKERLAHPPPTSTIGKIWDWVM</sequence>
<dbReference type="Proteomes" id="UP000245626">
    <property type="component" value="Unassembled WGS sequence"/>
</dbReference>
<evidence type="ECO:0000313" key="1">
    <source>
        <dbReference type="EMBL" id="PWN47723.1"/>
    </source>
</evidence>
<accession>A0ACD0NPG9</accession>
<protein>
    <submittedName>
        <fullName evidence="1">Amino acid permease</fullName>
    </submittedName>
</protein>
<reference evidence="1 2" key="1">
    <citation type="journal article" date="2018" name="Mol. Biol. Evol.">
        <title>Broad Genomic Sampling Reveals a Smut Pathogenic Ancestry of the Fungal Clade Ustilaginomycotina.</title>
        <authorList>
            <person name="Kijpornyongpan T."/>
            <person name="Mondo S.J."/>
            <person name="Barry K."/>
            <person name="Sandor L."/>
            <person name="Lee J."/>
            <person name="Lipzen A."/>
            <person name="Pangilinan J."/>
            <person name="LaButti K."/>
            <person name="Hainaut M."/>
            <person name="Henrissat B."/>
            <person name="Grigoriev I.V."/>
            <person name="Spatafora J.W."/>
            <person name="Aime M.C."/>
        </authorList>
    </citation>
    <scope>NUCLEOTIDE SEQUENCE [LARGE SCALE GENOMIC DNA]</scope>
    <source>
        <strain evidence="1 2">SA 807</strain>
    </source>
</reference>
<evidence type="ECO:0000313" key="2">
    <source>
        <dbReference type="Proteomes" id="UP000245626"/>
    </source>
</evidence>
<organism evidence="1 2">
    <name type="scientific">Violaceomyces palustris</name>
    <dbReference type="NCBI Taxonomy" id="1673888"/>
    <lineage>
        <taxon>Eukaryota</taxon>
        <taxon>Fungi</taxon>
        <taxon>Dikarya</taxon>
        <taxon>Basidiomycota</taxon>
        <taxon>Ustilaginomycotina</taxon>
        <taxon>Ustilaginomycetes</taxon>
        <taxon>Violaceomycetales</taxon>
        <taxon>Violaceomycetaceae</taxon>
        <taxon>Violaceomyces</taxon>
    </lineage>
</organism>
<name>A0ACD0NPG9_9BASI</name>
<keyword evidence="2" id="KW-1185">Reference proteome</keyword>
<proteinExistence type="predicted"/>
<dbReference type="EMBL" id="KZ820355">
    <property type="protein sequence ID" value="PWN47723.1"/>
    <property type="molecule type" value="Genomic_DNA"/>
</dbReference>